<gene>
    <name evidence="1" type="ORF">CAUJ_LOCUS13267</name>
</gene>
<dbReference type="EMBL" id="CAJGYM010000092">
    <property type="protein sequence ID" value="CAD6197358.1"/>
    <property type="molecule type" value="Genomic_DNA"/>
</dbReference>
<dbReference type="Proteomes" id="UP000835052">
    <property type="component" value="Unassembled WGS sequence"/>
</dbReference>
<evidence type="ECO:0000313" key="1">
    <source>
        <dbReference type="EMBL" id="CAD6197358.1"/>
    </source>
</evidence>
<keyword evidence="2" id="KW-1185">Reference proteome</keyword>
<evidence type="ECO:0000313" key="2">
    <source>
        <dbReference type="Proteomes" id="UP000835052"/>
    </source>
</evidence>
<proteinExistence type="predicted"/>
<name>A0A8S1HS85_9PELO</name>
<dbReference type="AlphaFoldDB" id="A0A8S1HS85"/>
<protein>
    <submittedName>
        <fullName evidence="1">Uncharacterized protein</fullName>
    </submittedName>
</protein>
<accession>A0A8S1HS85</accession>
<organism evidence="1 2">
    <name type="scientific">Caenorhabditis auriculariae</name>
    <dbReference type="NCBI Taxonomy" id="2777116"/>
    <lineage>
        <taxon>Eukaryota</taxon>
        <taxon>Metazoa</taxon>
        <taxon>Ecdysozoa</taxon>
        <taxon>Nematoda</taxon>
        <taxon>Chromadorea</taxon>
        <taxon>Rhabditida</taxon>
        <taxon>Rhabditina</taxon>
        <taxon>Rhabditomorpha</taxon>
        <taxon>Rhabditoidea</taxon>
        <taxon>Rhabditidae</taxon>
        <taxon>Peloderinae</taxon>
        <taxon>Caenorhabditis</taxon>
    </lineage>
</organism>
<sequence>MGSFRPSGNYPASDLIRHVVKYFMKCSEMYKLGSFCFRFLGKRLEGFHQVIERLHWWGVWVPSSNSSQSTYRNWWSFVCDRVLSLLYLDSTVSVSGCYRVDFPVAIANVNIYPVATCIDLRPGYHRDSTQSHTNDHRLPYDD</sequence>
<comment type="caution">
    <text evidence="1">The sequence shown here is derived from an EMBL/GenBank/DDBJ whole genome shotgun (WGS) entry which is preliminary data.</text>
</comment>
<reference evidence="1" key="1">
    <citation type="submission" date="2020-10" db="EMBL/GenBank/DDBJ databases">
        <authorList>
            <person name="Kikuchi T."/>
        </authorList>
    </citation>
    <scope>NUCLEOTIDE SEQUENCE</scope>
    <source>
        <strain evidence="1">NKZ352</strain>
    </source>
</reference>